<reference evidence="7 8" key="1">
    <citation type="journal article" date="2008" name="BMC Genomics">
        <title>The missing link: Bordetella petrii is endowed with both the metabolic versatility of environmental bacteria and virulence traits of pathogenic Bordetellae.</title>
        <authorList>
            <person name="Gross R."/>
            <person name="Guzman C.A."/>
            <person name="Sebaihia M."/>
            <person name="Martins Dos Santos V.A."/>
            <person name="Pieper D.H."/>
            <person name="Koebnik R."/>
            <person name="Lechner M."/>
            <person name="Bartels D."/>
            <person name="Buhrmester J."/>
            <person name="Choudhuri J.V."/>
            <person name="Ebensen T."/>
            <person name="Gaigalat L."/>
            <person name="Herrmann S."/>
            <person name="Khachane A.N."/>
            <person name="Larisch C."/>
            <person name="Link S."/>
            <person name="Linke B."/>
            <person name="Meyer F."/>
            <person name="Mormann S."/>
            <person name="Nakunst D."/>
            <person name="Rueckert C."/>
            <person name="Schneiker-Bekel S."/>
            <person name="Schulze K."/>
            <person name="Vorhoelter F.J."/>
            <person name="Yevsa T."/>
            <person name="Engle J.T."/>
            <person name="Goldman W.E."/>
            <person name="Puehler A."/>
            <person name="Goebel U.B."/>
            <person name="Goesmann A."/>
            <person name="Bloecker H."/>
            <person name="Kaiser O."/>
            <person name="Martinez-Arias R."/>
        </authorList>
    </citation>
    <scope>NUCLEOTIDE SEQUENCE [LARGE SCALE GENOMIC DNA]</scope>
    <source>
        <strain evidence="8">ATCC BAA-461 / DSM 12804 / CCUG 43448 / CIP 107267 / Se-1111R</strain>
    </source>
</reference>
<gene>
    <name evidence="7" type="primary">cmaS</name>
    <name evidence="7" type="ordered locus">Bpet3311</name>
</gene>
<dbReference type="KEGG" id="bpt:Bpet3311"/>
<evidence type="ECO:0000313" key="7">
    <source>
        <dbReference type="EMBL" id="CAP43653.1"/>
    </source>
</evidence>
<name>A9HWT9_BORPD</name>
<evidence type="ECO:0000256" key="3">
    <source>
        <dbReference type="ARBA" id="ARBA00022679"/>
    </source>
</evidence>
<keyword evidence="2 7" id="KW-0489">Methyltransferase</keyword>
<dbReference type="PIRSF" id="PIRSF003085">
    <property type="entry name" value="CMAS"/>
    <property type="match status" value="1"/>
</dbReference>
<dbReference type="eggNOG" id="COG2230">
    <property type="taxonomic scope" value="Bacteria"/>
</dbReference>
<dbReference type="GO" id="GO:0032259">
    <property type="term" value="P:methylation"/>
    <property type="evidence" value="ECO:0007669"/>
    <property type="project" value="UniProtKB-KW"/>
</dbReference>
<proteinExistence type="inferred from homology"/>
<dbReference type="PANTHER" id="PTHR43667">
    <property type="entry name" value="CYCLOPROPANE-FATTY-ACYL-PHOSPHOLIPID SYNTHASE"/>
    <property type="match status" value="1"/>
</dbReference>
<dbReference type="Proteomes" id="UP000001225">
    <property type="component" value="Chromosome"/>
</dbReference>
<dbReference type="GO" id="GO:0008610">
    <property type="term" value="P:lipid biosynthetic process"/>
    <property type="evidence" value="ECO:0007669"/>
    <property type="project" value="InterPro"/>
</dbReference>
<dbReference type="EMBL" id="AM902716">
    <property type="protein sequence ID" value="CAP43653.1"/>
    <property type="molecule type" value="Genomic_DNA"/>
</dbReference>
<dbReference type="SUPFAM" id="SSF53335">
    <property type="entry name" value="S-adenosyl-L-methionine-dependent methyltransferases"/>
    <property type="match status" value="1"/>
</dbReference>
<evidence type="ECO:0000256" key="1">
    <source>
        <dbReference type="ARBA" id="ARBA00010815"/>
    </source>
</evidence>
<dbReference type="InterPro" id="IPR003333">
    <property type="entry name" value="CMAS"/>
</dbReference>
<keyword evidence="8" id="KW-1185">Reference proteome</keyword>
<keyword evidence="5" id="KW-0443">Lipid metabolism</keyword>
<dbReference type="InterPro" id="IPR050723">
    <property type="entry name" value="CFA/CMAS"/>
</dbReference>
<protein>
    <submittedName>
        <fullName evidence="7">Cyclopropane-fatty-acyl-phospholipid synthase</fullName>
        <ecNumber evidence="7">2.1.1.79</ecNumber>
    </submittedName>
</protein>
<dbReference type="Gene3D" id="3.40.50.150">
    <property type="entry name" value="Vaccinia Virus protein VP39"/>
    <property type="match status" value="1"/>
</dbReference>
<evidence type="ECO:0000256" key="2">
    <source>
        <dbReference type="ARBA" id="ARBA00022603"/>
    </source>
</evidence>
<dbReference type="GO" id="GO:0008825">
    <property type="term" value="F:cyclopropane-fatty-acyl-phospholipid synthase activity"/>
    <property type="evidence" value="ECO:0007669"/>
    <property type="project" value="UniProtKB-EC"/>
</dbReference>
<evidence type="ECO:0000313" key="8">
    <source>
        <dbReference type="Proteomes" id="UP000001225"/>
    </source>
</evidence>
<evidence type="ECO:0000256" key="6">
    <source>
        <dbReference type="PIRSR" id="PIRSR003085-1"/>
    </source>
</evidence>
<dbReference type="InterPro" id="IPR029063">
    <property type="entry name" value="SAM-dependent_MTases_sf"/>
</dbReference>
<keyword evidence="4" id="KW-0949">S-adenosyl-L-methionine</keyword>
<feature type="active site" evidence="6">
    <location>
        <position position="302"/>
    </location>
</feature>
<dbReference type="PANTHER" id="PTHR43667:SF1">
    <property type="entry name" value="CYCLOPROPANE-FATTY-ACYL-PHOSPHOLIPID SYNTHASE"/>
    <property type="match status" value="1"/>
</dbReference>
<dbReference type="CDD" id="cd02440">
    <property type="entry name" value="AdoMet_MTases"/>
    <property type="match status" value="1"/>
</dbReference>
<sequence>MRHVMQAASALLPGSPVDAARGGWLTELVRKVISVWRHSIERDAKQIEFHYDLSDDFYALWLDPRRVYSCAYYRTPDMSLAQAQEAKLDHICRKLRLRAGERFLDVGAGWGGLLLWAAENYGVDATGITLSRNQHAYVNKLIQEKGLAGRVRMELLDYRKLDESQPYDKLASVGMFEHVGRAQLPGYFAKLRRLVKPGGLIMNHGITAAGLYNAELGSGMGEFIEKYIFPGGELTHVSSVMEAVTNGGLEGLDVENLRPHYARTLWAWSDALEARLAEASQVLQGEQGARSLRAYRLYLAGCAMAFEHGWIALHQILAASPPAIGRPDELDNPPDLAYPWRRDYIYAQA</sequence>
<evidence type="ECO:0000256" key="5">
    <source>
        <dbReference type="ARBA" id="ARBA00023098"/>
    </source>
</evidence>
<evidence type="ECO:0000256" key="4">
    <source>
        <dbReference type="ARBA" id="ARBA00022691"/>
    </source>
</evidence>
<dbReference type="EC" id="2.1.1.79" evidence="7"/>
<dbReference type="Pfam" id="PF02353">
    <property type="entry name" value="CMAS"/>
    <property type="match status" value="1"/>
</dbReference>
<comment type="similarity">
    <text evidence="1">Belongs to the CFA/CMAS family.</text>
</comment>
<organism evidence="7 8">
    <name type="scientific">Bordetella petrii (strain ATCC BAA-461 / DSM 12804 / CCUG 43448 / CIP 107267 / Se-1111R)</name>
    <dbReference type="NCBI Taxonomy" id="340100"/>
    <lineage>
        <taxon>Bacteria</taxon>
        <taxon>Pseudomonadati</taxon>
        <taxon>Pseudomonadota</taxon>
        <taxon>Betaproteobacteria</taxon>
        <taxon>Burkholderiales</taxon>
        <taxon>Alcaligenaceae</taxon>
        <taxon>Bordetella</taxon>
    </lineage>
</organism>
<dbReference type="STRING" id="94624.Bpet3311"/>
<accession>A9HWT9</accession>
<keyword evidence="3 7" id="KW-0808">Transferase</keyword>
<dbReference type="AlphaFoldDB" id="A9HWT9"/>